<dbReference type="PROSITE" id="PS51257">
    <property type="entry name" value="PROKAR_LIPOPROTEIN"/>
    <property type="match status" value="1"/>
</dbReference>
<dbReference type="KEGG" id="fld:ABNE31_00720"/>
<feature type="signal peptide" evidence="1">
    <location>
        <begin position="1"/>
        <end position="19"/>
    </location>
</feature>
<protein>
    <recommendedName>
        <fullName evidence="3">DUF4430 domain-containing protein</fullName>
    </recommendedName>
</protein>
<dbReference type="EMBL" id="CP157804">
    <property type="protein sequence ID" value="XBQ23450.1"/>
    <property type="molecule type" value="Genomic_DNA"/>
</dbReference>
<name>A0AAU7MYE4_9FLAO</name>
<proteinExistence type="predicted"/>
<evidence type="ECO:0000256" key="1">
    <source>
        <dbReference type="SAM" id="SignalP"/>
    </source>
</evidence>
<evidence type="ECO:0000313" key="2">
    <source>
        <dbReference type="EMBL" id="XBQ23450.1"/>
    </source>
</evidence>
<accession>A0AAU7MYE4</accession>
<reference evidence="2" key="1">
    <citation type="submission" date="2024-05" db="EMBL/GenBank/DDBJ databases">
        <title>Draft Genome Sequences of Flagellimonas sp. MMG031 and Marinobacter sp. MMG032 Isolated from the dinoflagellate Symbiodinium pilosum.</title>
        <authorList>
            <person name="Shikuma N.J."/>
            <person name="Farrell M.V."/>
        </authorList>
    </citation>
    <scope>NUCLEOTIDE SEQUENCE</scope>
    <source>
        <strain evidence="2">MMG031</strain>
    </source>
</reference>
<keyword evidence="1" id="KW-0732">Signal</keyword>
<organism evidence="2">
    <name type="scientific">Flagellimonas sp. MMG031</name>
    <dbReference type="NCBI Taxonomy" id="3158549"/>
    <lineage>
        <taxon>Bacteria</taxon>
        <taxon>Pseudomonadati</taxon>
        <taxon>Bacteroidota</taxon>
        <taxon>Flavobacteriia</taxon>
        <taxon>Flavobacteriales</taxon>
        <taxon>Flavobacteriaceae</taxon>
        <taxon>Flagellimonas</taxon>
    </lineage>
</organism>
<sequence>MKKLISILVLLMISSCHLGKNGVLVEIKNTSGEAIHNVTFSSDDKTKLEIEQIKPNESVVEFLDMTNNQKGDGAYGLIFERENGKKEHTGGGYYTNGGPLDRKVICEIKKDTVLMQFTGPVY</sequence>
<dbReference type="RefSeq" id="WP_349351994.1">
    <property type="nucleotide sequence ID" value="NZ_CP157804.1"/>
</dbReference>
<gene>
    <name evidence="2" type="ORF">ABNE31_00720</name>
</gene>
<evidence type="ECO:0008006" key="3">
    <source>
        <dbReference type="Google" id="ProtNLM"/>
    </source>
</evidence>
<feature type="chain" id="PRO_5043481835" description="DUF4430 domain-containing protein" evidence="1">
    <location>
        <begin position="20"/>
        <end position="122"/>
    </location>
</feature>
<dbReference type="AlphaFoldDB" id="A0AAU7MYE4"/>